<accession>A0A383C1Q6</accession>
<proteinExistence type="predicted"/>
<protein>
    <recommendedName>
        <fullName evidence="1">AMP-binding enzyme C-terminal domain-containing protein</fullName>
    </recommendedName>
</protein>
<name>A0A383C1Q6_9ZZZZ</name>
<dbReference type="PANTHER" id="PTHR42921">
    <property type="entry name" value="ACETOACETYL-COA SYNTHETASE"/>
    <property type="match status" value="1"/>
</dbReference>
<dbReference type="Gene3D" id="3.30.300.30">
    <property type="match status" value="1"/>
</dbReference>
<dbReference type="SUPFAM" id="SSF56801">
    <property type="entry name" value="Acetyl-CoA synthetase-like"/>
    <property type="match status" value="1"/>
</dbReference>
<feature type="non-terminal residue" evidence="2">
    <location>
        <position position="1"/>
    </location>
</feature>
<dbReference type="Pfam" id="PF13193">
    <property type="entry name" value="AMP-binding_C"/>
    <property type="match status" value="1"/>
</dbReference>
<dbReference type="EMBL" id="UINC01205086">
    <property type="protein sequence ID" value="SVE26101.1"/>
    <property type="molecule type" value="Genomic_DNA"/>
</dbReference>
<feature type="domain" description="AMP-binding enzyme C-terminal" evidence="1">
    <location>
        <begin position="155"/>
        <end position="221"/>
    </location>
</feature>
<dbReference type="Gene3D" id="3.40.50.12780">
    <property type="entry name" value="N-terminal domain of ligase-like"/>
    <property type="match status" value="1"/>
</dbReference>
<organism evidence="2">
    <name type="scientific">marine metagenome</name>
    <dbReference type="NCBI Taxonomy" id="408172"/>
    <lineage>
        <taxon>unclassified sequences</taxon>
        <taxon>metagenomes</taxon>
        <taxon>ecological metagenomes</taxon>
    </lineage>
</organism>
<sequence>GSALSVDCFDYVYQKIKPKVCLSSISGGTDIVSCFVLGSPMLPVYRGELQTRGLGLSVEVWNDKGESVIDQKGELVCIKTFPSKPTGFWNDDDGNKYRQSYFDRYPNVWCHGDFVSLNLNGGMVFYGRSDMTLNRGGVRIGTAEIYRQVEKLTEVLESIVVEQNWQDDIRVVLFVKLKDSLQLDDDLKQRIVTQIRSNTSPRHVPDVIIQVSDIPKTKSGKIVELAVQKAIHNLPIDNKTAL</sequence>
<gene>
    <name evidence="2" type="ORF">METZ01_LOCUS478955</name>
</gene>
<dbReference type="InterPro" id="IPR025110">
    <property type="entry name" value="AMP-bd_C"/>
</dbReference>
<evidence type="ECO:0000259" key="1">
    <source>
        <dbReference type="Pfam" id="PF13193"/>
    </source>
</evidence>
<dbReference type="PANTHER" id="PTHR42921:SF1">
    <property type="entry name" value="ACETOACETYL-COA SYNTHETASE"/>
    <property type="match status" value="1"/>
</dbReference>
<dbReference type="GO" id="GO:0030729">
    <property type="term" value="F:acetoacetate-CoA ligase activity"/>
    <property type="evidence" value="ECO:0007669"/>
    <property type="project" value="TreeGrafter"/>
</dbReference>
<dbReference type="InterPro" id="IPR042099">
    <property type="entry name" value="ANL_N_sf"/>
</dbReference>
<feature type="non-terminal residue" evidence="2">
    <location>
        <position position="242"/>
    </location>
</feature>
<dbReference type="AlphaFoldDB" id="A0A383C1Q6"/>
<evidence type="ECO:0000313" key="2">
    <source>
        <dbReference type="EMBL" id="SVE26101.1"/>
    </source>
</evidence>
<dbReference type="InterPro" id="IPR045851">
    <property type="entry name" value="AMP-bd_C_sf"/>
</dbReference>
<reference evidence="2" key="1">
    <citation type="submission" date="2018-05" db="EMBL/GenBank/DDBJ databases">
        <authorList>
            <person name="Lanie J.A."/>
            <person name="Ng W.-L."/>
            <person name="Kazmierczak K.M."/>
            <person name="Andrzejewski T.M."/>
            <person name="Davidsen T.M."/>
            <person name="Wayne K.J."/>
            <person name="Tettelin H."/>
            <person name="Glass J.I."/>
            <person name="Rusch D."/>
            <person name="Podicherti R."/>
            <person name="Tsui H.-C.T."/>
            <person name="Winkler M.E."/>
        </authorList>
    </citation>
    <scope>NUCLEOTIDE SEQUENCE</scope>
</reference>